<feature type="non-terminal residue" evidence="1">
    <location>
        <position position="1"/>
    </location>
</feature>
<evidence type="ECO:0000313" key="1">
    <source>
        <dbReference type="EMBL" id="GAI00147.1"/>
    </source>
</evidence>
<organism evidence="1">
    <name type="scientific">marine sediment metagenome</name>
    <dbReference type="NCBI Taxonomy" id="412755"/>
    <lineage>
        <taxon>unclassified sequences</taxon>
        <taxon>metagenomes</taxon>
        <taxon>ecological metagenomes</taxon>
    </lineage>
</organism>
<dbReference type="EMBL" id="BARU01048917">
    <property type="protein sequence ID" value="GAI00147.1"/>
    <property type="molecule type" value="Genomic_DNA"/>
</dbReference>
<gene>
    <name evidence="1" type="ORF">S03H2_72394</name>
</gene>
<accession>X1JZG3</accession>
<reference evidence="1" key="1">
    <citation type="journal article" date="2014" name="Front. Microbiol.">
        <title>High frequency of phylogenetically diverse reductive dehalogenase-homologous genes in deep subseafloor sedimentary metagenomes.</title>
        <authorList>
            <person name="Kawai M."/>
            <person name="Futagami T."/>
            <person name="Toyoda A."/>
            <person name="Takaki Y."/>
            <person name="Nishi S."/>
            <person name="Hori S."/>
            <person name="Arai W."/>
            <person name="Tsubouchi T."/>
            <person name="Morono Y."/>
            <person name="Uchiyama I."/>
            <person name="Ito T."/>
            <person name="Fujiyama A."/>
            <person name="Inagaki F."/>
            <person name="Takami H."/>
        </authorList>
    </citation>
    <scope>NUCLEOTIDE SEQUENCE</scope>
    <source>
        <strain evidence="1">Expedition CK06-06</strain>
    </source>
</reference>
<name>X1JZG3_9ZZZZ</name>
<protein>
    <submittedName>
        <fullName evidence="1">Uncharacterized protein</fullName>
    </submittedName>
</protein>
<comment type="caution">
    <text evidence="1">The sequence shown here is derived from an EMBL/GenBank/DDBJ whole genome shotgun (WGS) entry which is preliminary data.</text>
</comment>
<sequence>LAFNRNGREKGNTREHLMLSKNLPYYIIHLPCQPVTCAKINCRFEGI</sequence>
<dbReference type="AlphaFoldDB" id="X1JZG3"/>
<proteinExistence type="predicted"/>